<evidence type="ECO:0000313" key="5">
    <source>
        <dbReference type="Proteomes" id="UP001589789"/>
    </source>
</evidence>
<dbReference type="InterPro" id="IPR013096">
    <property type="entry name" value="Cupin_2"/>
</dbReference>
<dbReference type="Pfam" id="PF01381">
    <property type="entry name" value="HTH_3"/>
    <property type="match status" value="1"/>
</dbReference>
<dbReference type="PANTHER" id="PTHR46797">
    <property type="entry name" value="HTH-TYPE TRANSCRIPTIONAL REGULATOR"/>
    <property type="match status" value="1"/>
</dbReference>
<gene>
    <name evidence="4" type="ORF">ACFFIC_18800</name>
</gene>
<dbReference type="PROSITE" id="PS50943">
    <property type="entry name" value="HTH_CROC1"/>
    <property type="match status" value="1"/>
</dbReference>
<proteinExistence type="predicted"/>
<dbReference type="Proteomes" id="UP001589789">
    <property type="component" value="Unassembled WGS sequence"/>
</dbReference>
<protein>
    <submittedName>
        <fullName evidence="4">Helix-turn-helix domain-containing protein</fullName>
    </submittedName>
</protein>
<dbReference type="InterPro" id="IPR014710">
    <property type="entry name" value="RmlC-like_jellyroll"/>
</dbReference>
<evidence type="ECO:0000256" key="1">
    <source>
        <dbReference type="ARBA" id="ARBA00023125"/>
    </source>
</evidence>
<comment type="caution">
    <text evidence="4">The sequence shown here is derived from an EMBL/GenBank/DDBJ whole genome shotgun (WGS) entry which is preliminary data.</text>
</comment>
<evidence type="ECO:0000259" key="3">
    <source>
        <dbReference type="PROSITE" id="PS50943"/>
    </source>
</evidence>
<evidence type="ECO:0000313" key="4">
    <source>
        <dbReference type="EMBL" id="MFC0387578.1"/>
    </source>
</evidence>
<dbReference type="InterPro" id="IPR011051">
    <property type="entry name" value="RmlC_Cupin_sf"/>
</dbReference>
<reference evidence="4 5" key="1">
    <citation type="submission" date="2024-09" db="EMBL/GenBank/DDBJ databases">
        <authorList>
            <person name="Sun Q."/>
            <person name="Mori K."/>
        </authorList>
    </citation>
    <scope>NUCLEOTIDE SEQUENCE [LARGE SCALE GENOMIC DNA]</scope>
    <source>
        <strain evidence="4 5">CCM 7468</strain>
    </source>
</reference>
<dbReference type="CDD" id="cd02209">
    <property type="entry name" value="cupin_XRE_C"/>
    <property type="match status" value="1"/>
</dbReference>
<dbReference type="InterPro" id="IPR001387">
    <property type="entry name" value="Cro/C1-type_HTH"/>
</dbReference>
<dbReference type="CDD" id="cd00093">
    <property type="entry name" value="HTH_XRE"/>
    <property type="match status" value="1"/>
</dbReference>
<keyword evidence="5" id="KW-1185">Reference proteome</keyword>
<dbReference type="InterPro" id="IPR010982">
    <property type="entry name" value="Lambda_DNA-bd_dom_sf"/>
</dbReference>
<feature type="region of interest" description="Disordered" evidence="2">
    <location>
        <begin position="1"/>
        <end position="21"/>
    </location>
</feature>
<dbReference type="Gene3D" id="2.60.120.10">
    <property type="entry name" value="Jelly Rolls"/>
    <property type="match status" value="1"/>
</dbReference>
<keyword evidence="1" id="KW-0238">DNA-binding</keyword>
<sequence>MSATVQRSAAARAEAVGNSTRDATRAAAVGARIRELRQGRDMTLEAVAEAAGLDKGYLSRLERGMKNPSIATVLRLSEALGVPVAELFGERLAEHAVRVTRVPDRLPLTSATAATHGIEALSRNGAVLEAFVLHPAAEFSAEGQAEHGGEELFFVLQGTVEVRFADRGFVLEKGDCAQFSGHLAHRIRRVGDEPASAIVAVTRPDLKARRRTP</sequence>
<dbReference type="SUPFAM" id="SSF51182">
    <property type="entry name" value="RmlC-like cupins"/>
    <property type="match status" value="1"/>
</dbReference>
<accession>A0ABV6IVE5</accession>
<dbReference type="Gene3D" id="1.10.260.40">
    <property type="entry name" value="lambda repressor-like DNA-binding domains"/>
    <property type="match status" value="1"/>
</dbReference>
<evidence type="ECO:0000256" key="2">
    <source>
        <dbReference type="SAM" id="MobiDB-lite"/>
    </source>
</evidence>
<dbReference type="EMBL" id="JBHLVZ010000066">
    <property type="protein sequence ID" value="MFC0387578.1"/>
    <property type="molecule type" value="Genomic_DNA"/>
</dbReference>
<dbReference type="SMART" id="SM00530">
    <property type="entry name" value="HTH_XRE"/>
    <property type="match status" value="1"/>
</dbReference>
<organism evidence="4 5">
    <name type="scientific">Muricoccus vinaceus</name>
    <dbReference type="NCBI Taxonomy" id="424704"/>
    <lineage>
        <taxon>Bacteria</taxon>
        <taxon>Pseudomonadati</taxon>
        <taxon>Pseudomonadota</taxon>
        <taxon>Alphaproteobacteria</taxon>
        <taxon>Acetobacterales</taxon>
        <taxon>Roseomonadaceae</taxon>
        <taxon>Muricoccus</taxon>
    </lineage>
</organism>
<dbReference type="Pfam" id="PF07883">
    <property type="entry name" value="Cupin_2"/>
    <property type="match status" value="1"/>
</dbReference>
<dbReference type="SUPFAM" id="SSF47413">
    <property type="entry name" value="lambda repressor-like DNA-binding domains"/>
    <property type="match status" value="1"/>
</dbReference>
<name>A0ABV6IVE5_9PROT</name>
<dbReference type="PANTHER" id="PTHR46797:SF1">
    <property type="entry name" value="METHYLPHOSPHONATE SYNTHASE"/>
    <property type="match status" value="1"/>
</dbReference>
<feature type="domain" description="HTH cro/C1-type" evidence="3">
    <location>
        <begin position="33"/>
        <end position="87"/>
    </location>
</feature>
<dbReference type="InterPro" id="IPR050807">
    <property type="entry name" value="TransReg_Diox_bact_type"/>
</dbReference>
<dbReference type="RefSeq" id="WP_377053166.1">
    <property type="nucleotide sequence ID" value="NZ_JBHLVZ010000066.1"/>
</dbReference>